<evidence type="ECO:0000313" key="7">
    <source>
        <dbReference type="RefSeq" id="WP_051378431.1"/>
    </source>
</evidence>
<feature type="DNA-binding region" description="OmpR/PhoB-type" evidence="3">
    <location>
        <begin position="14"/>
        <end position="112"/>
    </location>
</feature>
<dbReference type="PANTHER" id="PTHR47691">
    <property type="entry name" value="REGULATOR-RELATED"/>
    <property type="match status" value="1"/>
</dbReference>
<keyword evidence="4" id="KW-0812">Transmembrane</keyword>
<evidence type="ECO:0000313" key="6">
    <source>
        <dbReference type="Proteomes" id="UP000675920"/>
    </source>
</evidence>
<feature type="domain" description="OmpR/PhoB-type" evidence="5">
    <location>
        <begin position="14"/>
        <end position="112"/>
    </location>
</feature>
<keyword evidence="2" id="KW-0802">TPR repeat</keyword>
<name>A0A8B6X8H6_9BURK</name>
<dbReference type="GO" id="GO:0000160">
    <property type="term" value="P:phosphorelay signal transduction system"/>
    <property type="evidence" value="ECO:0007669"/>
    <property type="project" value="InterPro"/>
</dbReference>
<dbReference type="PROSITE" id="PS51755">
    <property type="entry name" value="OMPR_PHOB"/>
    <property type="match status" value="1"/>
</dbReference>
<dbReference type="AlphaFoldDB" id="A0A8B6X8H6"/>
<dbReference type="PROSITE" id="PS50005">
    <property type="entry name" value="TPR"/>
    <property type="match status" value="1"/>
</dbReference>
<feature type="transmembrane region" description="Helical" evidence="4">
    <location>
        <begin position="589"/>
        <end position="609"/>
    </location>
</feature>
<reference evidence="7" key="2">
    <citation type="journal article" date="1997" name="Structure">
        <title>The DNA-binding domain of OmpR: crystal structures of a winged helix transcription factor.</title>
        <authorList>
            <person name="Martinez-Hackert E."/>
            <person name="Stock A.M."/>
        </authorList>
    </citation>
    <scope>NUCLEOTIDE SEQUENCE</scope>
</reference>
<evidence type="ECO:0000256" key="3">
    <source>
        <dbReference type="PROSITE-ProRule" id="PRU01091"/>
    </source>
</evidence>
<dbReference type="InterPro" id="IPR016032">
    <property type="entry name" value="Sig_transdc_resp-reg_C-effctor"/>
</dbReference>
<evidence type="ECO:0000259" key="5">
    <source>
        <dbReference type="PROSITE" id="PS51755"/>
    </source>
</evidence>
<dbReference type="SMART" id="SM00028">
    <property type="entry name" value="TPR"/>
    <property type="match status" value="3"/>
</dbReference>
<dbReference type="Pfam" id="PF20703">
    <property type="entry name" value="nSTAND1"/>
    <property type="match status" value="1"/>
</dbReference>
<dbReference type="Gene3D" id="1.25.40.10">
    <property type="entry name" value="Tetratricopeptide repeat domain"/>
    <property type="match status" value="1"/>
</dbReference>
<keyword evidence="1 3" id="KW-0238">DNA-binding</keyword>
<dbReference type="InterPro" id="IPR011990">
    <property type="entry name" value="TPR-like_helical_dom_sf"/>
</dbReference>
<proteinExistence type="predicted"/>
<dbReference type="GO" id="GO:0003677">
    <property type="term" value="F:DNA binding"/>
    <property type="evidence" value="ECO:0007669"/>
    <property type="project" value="UniProtKB-UniRule"/>
</dbReference>
<accession>A0A8B6X8H6</accession>
<evidence type="ECO:0000256" key="2">
    <source>
        <dbReference type="PROSITE-ProRule" id="PRU00339"/>
    </source>
</evidence>
<dbReference type="InterPro" id="IPR049052">
    <property type="entry name" value="nSTAND1"/>
</dbReference>
<protein>
    <submittedName>
        <fullName evidence="7">Winged helix-turn-helix domain-containing protein</fullName>
    </submittedName>
</protein>
<keyword evidence="4" id="KW-0472">Membrane</keyword>
<dbReference type="Gene3D" id="1.10.10.10">
    <property type="entry name" value="Winged helix-like DNA-binding domain superfamily/Winged helix DNA-binding domain"/>
    <property type="match status" value="1"/>
</dbReference>
<keyword evidence="6" id="KW-1185">Reference proteome</keyword>
<keyword evidence="4" id="KW-1133">Transmembrane helix</keyword>
<evidence type="ECO:0000256" key="1">
    <source>
        <dbReference type="ARBA" id="ARBA00023125"/>
    </source>
</evidence>
<dbReference type="CDD" id="cd00383">
    <property type="entry name" value="trans_reg_C"/>
    <property type="match status" value="1"/>
</dbReference>
<dbReference type="InterPro" id="IPR001867">
    <property type="entry name" value="OmpR/PhoB-type_DNA-bd"/>
</dbReference>
<sequence length="1093" mass="118462">MDRLRASPLAVAETRPFRLGDWLAFPAENALVRAGLRAQVEPRCMDVLVCLAEGNGAVISADQLLDQCWAGIDTGDNPLHKTIAQLRRVLGDSATRPIYIETIRKRGYRLMQPVQLLDAGIDISPLQAPSASPFRGLEAFDSSHSDCFFGRDRAVADLAERVGRQCAAGNGFLLVLGSSGCGKTSLLRAGLMARLDSLAPEHPARPAAVLHWRLDMPGERHDAWHQLAALLETALVPGQTVDTDWLSVAPESAVEALLAARAGGGAPAGRLYLLIDPFEHLFTLPGFTAAARAAFVEMLARLAACPRVFVLAACRNEFYPDITRLAALSPLRAGAGQFDVPPPTPAELAQMIRHPALAAGLSFEVDAGGARLDDELRDAAARGNEVLPLLEYALAELYRSRDERGRLTFAAYRAMGGVEGAIGQRAEHTVAALPAEAQQALGRLMSRMLVLDDGDHVSARRARFAELGGSHERRLLDALVAARLLVTEFIDGEPCFSVSHEALFRHWPRATAWIESHRAALRLRARITPLVARWSHEDESPDFLLPPGRQLDEATELLAAAELDLTPDETRWLAASAERARGLRRRRKLAIGALALLALVATLLAAIAFEARQVADARRREAEGLMSFMVGGLADKLRPIGRLDLLEDVSSQALRFLAEGGREGDLGSRMARARALQVGAEVEQARGETDAAELRLRAALALLPDDPARIDDIGLLKLLGELRFWMGQIGYDRRDFATAGQYFGLYRATADRWAELRPTDRDAMTEQSYALSSLGSVALAQGRLDDAIAAFDQSVRLKRQLRTTHEDDDLLGADLADTLSWLANAHGNRPAPARALEFARAGFALIAPIAERRRGEADWQSRASVLAAQQAMWLADLGDDAGALDRVRVARDYLDRALAIDPGRPEWQRRRAQLDCREAELAFAATPGARERDRRQVEAALARLAPMLERDVPVATAIDAGRCLRQLARLALAANDLGAADAALARGIGLLASAEPRAEPALGALLRDHLALARREGNPLRISRARAALADSLARLERAPLLGNDFLPARLAARLALTEPGQAPDAATRELATLLARNGYRGRELAAAGRPDD</sequence>
<dbReference type="Proteomes" id="UP000675920">
    <property type="component" value="Unplaced"/>
</dbReference>
<organism evidence="6 7">
    <name type="scientific">Derxia gummosa DSM 723</name>
    <dbReference type="NCBI Taxonomy" id="1121388"/>
    <lineage>
        <taxon>Bacteria</taxon>
        <taxon>Pseudomonadati</taxon>
        <taxon>Pseudomonadota</taxon>
        <taxon>Betaproteobacteria</taxon>
        <taxon>Burkholderiales</taxon>
        <taxon>Alcaligenaceae</taxon>
        <taxon>Derxia</taxon>
    </lineage>
</organism>
<dbReference type="SUPFAM" id="SSF48452">
    <property type="entry name" value="TPR-like"/>
    <property type="match status" value="2"/>
</dbReference>
<dbReference type="PANTHER" id="PTHR47691:SF3">
    <property type="entry name" value="HTH-TYPE TRANSCRIPTIONAL REGULATOR RV0890C-RELATED"/>
    <property type="match status" value="1"/>
</dbReference>
<dbReference type="GO" id="GO:0006355">
    <property type="term" value="P:regulation of DNA-templated transcription"/>
    <property type="evidence" value="ECO:0007669"/>
    <property type="project" value="InterPro"/>
</dbReference>
<evidence type="ECO:0000256" key="4">
    <source>
        <dbReference type="SAM" id="Phobius"/>
    </source>
</evidence>
<feature type="repeat" description="TPR" evidence="2">
    <location>
        <begin position="768"/>
        <end position="801"/>
    </location>
</feature>
<dbReference type="SUPFAM" id="SSF52540">
    <property type="entry name" value="P-loop containing nucleoside triphosphate hydrolases"/>
    <property type="match status" value="1"/>
</dbReference>
<dbReference type="OrthoDB" id="1971692at2"/>
<dbReference type="InterPro" id="IPR027417">
    <property type="entry name" value="P-loop_NTPase"/>
</dbReference>
<reference evidence="7" key="1">
    <citation type="journal article" date="1997" name="Mol. Microbiol.">
        <title>A novel family of proteins that regulates antibiotic production in streptomycetes appears to contain an OmpR-like DNA-binding fold.</title>
        <authorList>
            <person name="Wietzorrek A."/>
            <person name="Bibb M."/>
        </authorList>
    </citation>
    <scope>NUCLEOTIDE SEQUENCE</scope>
</reference>
<dbReference type="SMART" id="SM00862">
    <property type="entry name" value="Trans_reg_C"/>
    <property type="match status" value="1"/>
</dbReference>
<dbReference type="InterPro" id="IPR019734">
    <property type="entry name" value="TPR_rpt"/>
</dbReference>
<dbReference type="RefSeq" id="WP_051378431.1">
    <property type="nucleotide sequence ID" value="NZ_AXWS01000008.1"/>
</dbReference>
<dbReference type="Pfam" id="PF00486">
    <property type="entry name" value="Trans_reg_C"/>
    <property type="match status" value="1"/>
</dbReference>
<dbReference type="InterPro" id="IPR036388">
    <property type="entry name" value="WH-like_DNA-bd_sf"/>
</dbReference>
<dbReference type="SUPFAM" id="SSF46894">
    <property type="entry name" value="C-terminal effector domain of the bipartite response regulators"/>
    <property type="match status" value="1"/>
</dbReference>
<reference evidence="7" key="3">
    <citation type="submission" date="2025-08" db="UniProtKB">
        <authorList>
            <consortium name="RefSeq"/>
        </authorList>
    </citation>
    <scope>IDENTIFICATION</scope>
</reference>